<keyword evidence="8 9" id="KW-0472">Membrane</keyword>
<organism evidence="12">
    <name type="scientific">marine sediment metagenome</name>
    <dbReference type="NCBI Taxonomy" id="412755"/>
    <lineage>
        <taxon>unclassified sequences</taxon>
        <taxon>metagenomes</taxon>
        <taxon>ecological metagenomes</taxon>
    </lineage>
</organism>
<dbReference type="Pfam" id="PF00571">
    <property type="entry name" value="CBS"/>
    <property type="match status" value="1"/>
</dbReference>
<proteinExistence type="inferred from homology"/>
<dbReference type="InterPro" id="IPR016169">
    <property type="entry name" value="FAD-bd_PCMH_sub2"/>
</dbReference>
<accession>A0A0F9KDF4</accession>
<gene>
    <name evidence="12" type="ORF">LCGC14_1344350</name>
</gene>
<comment type="subcellular location">
    <subcellularLocation>
        <location evidence="1">Cell membrane</location>
        <topology evidence="1">Multi-pass membrane protein</topology>
    </subcellularLocation>
</comment>
<keyword evidence="4 9" id="KW-0812">Transmembrane</keyword>
<dbReference type="PROSITE" id="PS51371">
    <property type="entry name" value="CBS"/>
    <property type="match status" value="1"/>
</dbReference>
<dbReference type="SMART" id="SM01091">
    <property type="entry name" value="CorC_HlyC"/>
    <property type="match status" value="1"/>
</dbReference>
<evidence type="ECO:0000313" key="12">
    <source>
        <dbReference type="EMBL" id="KKM79993.1"/>
    </source>
</evidence>
<evidence type="ECO:0000256" key="2">
    <source>
        <dbReference type="ARBA" id="ARBA00006337"/>
    </source>
</evidence>
<feature type="transmembrane region" description="Helical" evidence="9">
    <location>
        <begin position="20"/>
        <end position="42"/>
    </location>
</feature>
<dbReference type="AlphaFoldDB" id="A0A0F9KDF4"/>
<evidence type="ECO:0000256" key="1">
    <source>
        <dbReference type="ARBA" id="ARBA00004651"/>
    </source>
</evidence>
<feature type="transmembrane region" description="Helical" evidence="9">
    <location>
        <begin position="106"/>
        <end position="127"/>
    </location>
</feature>
<protein>
    <recommendedName>
        <fullName evidence="13">CBS domain-containing protein</fullName>
    </recommendedName>
</protein>
<comment type="caution">
    <text evidence="12">The sequence shown here is derived from an EMBL/GenBank/DDBJ whole genome shotgun (WGS) entry which is preliminary data.</text>
</comment>
<dbReference type="SUPFAM" id="SSF56176">
    <property type="entry name" value="FAD-binding/transporter-associated domain-like"/>
    <property type="match status" value="1"/>
</dbReference>
<evidence type="ECO:0000259" key="10">
    <source>
        <dbReference type="PROSITE" id="PS51371"/>
    </source>
</evidence>
<comment type="similarity">
    <text evidence="2">Belongs to the UPF0053 family.</text>
</comment>
<dbReference type="GO" id="GO:0005886">
    <property type="term" value="C:plasma membrane"/>
    <property type="evidence" value="ECO:0007669"/>
    <property type="project" value="UniProtKB-SubCell"/>
</dbReference>
<dbReference type="CDD" id="cd04590">
    <property type="entry name" value="CBS_pair_CorC_HlyC_assoc"/>
    <property type="match status" value="1"/>
</dbReference>
<dbReference type="FunFam" id="3.10.580.10:FF:000002">
    <property type="entry name" value="Magnesium/cobalt efflux protein CorC"/>
    <property type="match status" value="1"/>
</dbReference>
<dbReference type="Gene3D" id="3.10.580.10">
    <property type="entry name" value="CBS-domain"/>
    <property type="match status" value="1"/>
</dbReference>
<sequence>MIFLEEDNLFLLLNYLPQALFMLLLLCFSAFFSASETAFFSLTREEVKGFEKSSRRAERLVKALLKSPKNLLITILLGNMLANIGFYCISYGVIQSVVVSSSYGGVWKAGAVCVISLLAIIIMGEVIPKNIAVRIPDQYSRLAALPLYIFDRLFLPFRVPLGVIVNGLNRAFGGGGVGEKCVTIEELKMLVEFSEKQGIVDRTERSMIHGVLDFKSVLVKEIMLPRVDMNLYDIDGTVEEFLELARKTKRTKFPVYEGTTDNIMGIIHAKDVFLNPEVRLRDIIKPVHFVPELKGVEGLLRQFRREGSQLAIVVDEYGGTAGLITLEDIIEEIVGEIQDEHEKPRETIKKVEENKYLISGDLSIRDWSDYFGVEVEPMDVDTVGGLVVSLLEHIPKKGDSVKYKAFVFTVEGVRKRRVKSISQKVIVEEESDEHKDA</sequence>
<evidence type="ECO:0000259" key="11">
    <source>
        <dbReference type="PROSITE" id="PS51846"/>
    </source>
</evidence>
<dbReference type="GO" id="GO:0050660">
    <property type="term" value="F:flavin adenine dinucleotide binding"/>
    <property type="evidence" value="ECO:0007669"/>
    <property type="project" value="InterPro"/>
</dbReference>
<dbReference type="Gene3D" id="3.30.465.10">
    <property type="match status" value="1"/>
</dbReference>
<evidence type="ECO:0000256" key="4">
    <source>
        <dbReference type="ARBA" id="ARBA00022692"/>
    </source>
</evidence>
<evidence type="ECO:0000256" key="8">
    <source>
        <dbReference type="ARBA" id="ARBA00023136"/>
    </source>
</evidence>
<reference evidence="12" key="1">
    <citation type="journal article" date="2015" name="Nature">
        <title>Complex archaea that bridge the gap between prokaryotes and eukaryotes.</title>
        <authorList>
            <person name="Spang A."/>
            <person name="Saw J.H."/>
            <person name="Jorgensen S.L."/>
            <person name="Zaremba-Niedzwiedzka K."/>
            <person name="Martijn J."/>
            <person name="Lind A.E."/>
            <person name="van Eijk R."/>
            <person name="Schleper C."/>
            <person name="Guy L."/>
            <person name="Ettema T.J."/>
        </authorList>
    </citation>
    <scope>NUCLEOTIDE SEQUENCE</scope>
</reference>
<dbReference type="InterPro" id="IPR002550">
    <property type="entry name" value="CNNM"/>
</dbReference>
<dbReference type="EMBL" id="LAZR01008251">
    <property type="protein sequence ID" value="KKM79993.1"/>
    <property type="molecule type" value="Genomic_DNA"/>
</dbReference>
<name>A0A0F9KDF4_9ZZZZ</name>
<keyword evidence="5" id="KW-0677">Repeat</keyword>
<evidence type="ECO:0008006" key="13">
    <source>
        <dbReference type="Google" id="ProtNLM"/>
    </source>
</evidence>
<evidence type="ECO:0000256" key="3">
    <source>
        <dbReference type="ARBA" id="ARBA00022475"/>
    </source>
</evidence>
<keyword evidence="6 9" id="KW-1133">Transmembrane helix</keyword>
<keyword evidence="3" id="KW-1003">Cell membrane</keyword>
<dbReference type="InterPro" id="IPR046342">
    <property type="entry name" value="CBS_dom_sf"/>
</dbReference>
<evidence type="ECO:0000256" key="6">
    <source>
        <dbReference type="ARBA" id="ARBA00022989"/>
    </source>
</evidence>
<evidence type="ECO:0000256" key="7">
    <source>
        <dbReference type="ARBA" id="ARBA00023122"/>
    </source>
</evidence>
<evidence type="ECO:0000256" key="9">
    <source>
        <dbReference type="SAM" id="Phobius"/>
    </source>
</evidence>
<dbReference type="Pfam" id="PF03471">
    <property type="entry name" value="CorC_HlyC"/>
    <property type="match status" value="1"/>
</dbReference>
<dbReference type="InterPro" id="IPR005170">
    <property type="entry name" value="Transptr-assoc_dom"/>
</dbReference>
<dbReference type="SUPFAM" id="SSF54631">
    <property type="entry name" value="CBS-domain pair"/>
    <property type="match status" value="1"/>
</dbReference>
<evidence type="ECO:0000256" key="5">
    <source>
        <dbReference type="ARBA" id="ARBA00022737"/>
    </source>
</evidence>
<dbReference type="PANTHER" id="PTHR22777">
    <property type="entry name" value="HEMOLYSIN-RELATED"/>
    <property type="match status" value="1"/>
</dbReference>
<feature type="domain" description="CBS" evidence="10">
    <location>
        <begin position="283"/>
        <end position="340"/>
    </location>
</feature>
<dbReference type="PROSITE" id="PS51846">
    <property type="entry name" value="CNNM"/>
    <property type="match status" value="1"/>
</dbReference>
<dbReference type="PANTHER" id="PTHR22777:SF32">
    <property type="entry name" value="UPF0053 INNER MEMBRANE PROTEIN YFJD"/>
    <property type="match status" value="1"/>
</dbReference>
<dbReference type="InterPro" id="IPR044751">
    <property type="entry name" value="Ion_transp-like_CBS"/>
</dbReference>
<dbReference type="InterPro" id="IPR000644">
    <property type="entry name" value="CBS_dom"/>
</dbReference>
<dbReference type="Pfam" id="PF01595">
    <property type="entry name" value="CNNM"/>
    <property type="match status" value="1"/>
</dbReference>
<keyword evidence="7" id="KW-0129">CBS domain</keyword>
<feature type="transmembrane region" description="Helical" evidence="9">
    <location>
        <begin position="71"/>
        <end position="94"/>
    </location>
</feature>
<dbReference type="InterPro" id="IPR036318">
    <property type="entry name" value="FAD-bd_PCMH-like_sf"/>
</dbReference>
<feature type="domain" description="CNNM transmembrane" evidence="11">
    <location>
        <begin position="11"/>
        <end position="204"/>
    </location>
</feature>